<dbReference type="PANTHER" id="PTHR15336">
    <property type="entry name" value="UBIQUINOL-CYTOCHROME C REDUCTASE COMPLEX 7.8 KDA PROTEIN"/>
    <property type="match status" value="1"/>
</dbReference>
<dbReference type="STRING" id="90262.A0A1X2ISC7"/>
<keyword evidence="8" id="KW-0472">Membrane</keyword>
<keyword evidence="3" id="KW-0813">Transport</keyword>
<keyword evidence="4" id="KW-0679">Respiratory chain</keyword>
<comment type="caution">
    <text evidence="12">The sequence shown here is derived from an EMBL/GenBank/DDBJ whole genome shotgun (WGS) entry which is preliminary data.</text>
</comment>
<evidence type="ECO:0000313" key="13">
    <source>
        <dbReference type="Proteomes" id="UP000193560"/>
    </source>
</evidence>
<dbReference type="EMBL" id="MCGE01000005">
    <property type="protein sequence ID" value="ORZ21421.1"/>
    <property type="molecule type" value="Genomic_DNA"/>
</dbReference>
<dbReference type="InterPro" id="IPR023184">
    <property type="entry name" value="Ubol_cytC_Rdtase_hinge_dom"/>
</dbReference>
<evidence type="ECO:0000256" key="4">
    <source>
        <dbReference type="ARBA" id="ARBA00022660"/>
    </source>
</evidence>
<protein>
    <submittedName>
        <fullName evidence="12">Ubiquinol-cytochrome C reductase hinge domain-containing protein</fullName>
    </submittedName>
</protein>
<evidence type="ECO:0000256" key="3">
    <source>
        <dbReference type="ARBA" id="ARBA00022448"/>
    </source>
</evidence>
<keyword evidence="6" id="KW-0249">Electron transport</keyword>
<evidence type="ECO:0000256" key="8">
    <source>
        <dbReference type="ARBA" id="ARBA00023136"/>
    </source>
</evidence>
<feature type="compositionally biased region" description="Acidic residues" evidence="10">
    <location>
        <begin position="34"/>
        <end position="62"/>
    </location>
</feature>
<name>A0A1X2ISC7_9FUNG</name>
<proteinExistence type="inferred from homology"/>
<dbReference type="SUPFAM" id="SSF81531">
    <property type="entry name" value="Non-heme 11 kDa protein of cytochrome bc1 complex (Ubiquinol-cytochrome c reductase)"/>
    <property type="match status" value="1"/>
</dbReference>
<reference evidence="12 13" key="1">
    <citation type="submission" date="2016-07" db="EMBL/GenBank/DDBJ databases">
        <title>Pervasive Adenine N6-methylation of Active Genes in Fungi.</title>
        <authorList>
            <consortium name="DOE Joint Genome Institute"/>
            <person name="Mondo S.J."/>
            <person name="Dannebaum R.O."/>
            <person name="Kuo R.C."/>
            <person name="Labutti K."/>
            <person name="Haridas S."/>
            <person name="Kuo A."/>
            <person name="Salamov A."/>
            <person name="Ahrendt S.R."/>
            <person name="Lipzen A."/>
            <person name="Sullivan W."/>
            <person name="Andreopoulos W.B."/>
            <person name="Clum A."/>
            <person name="Lindquist E."/>
            <person name="Daum C."/>
            <person name="Ramamoorthy G.K."/>
            <person name="Gryganskyi A."/>
            <person name="Culley D."/>
            <person name="Magnuson J.K."/>
            <person name="James T.Y."/>
            <person name="O'Malley M.A."/>
            <person name="Stajich J.E."/>
            <person name="Spatafora J.W."/>
            <person name="Visel A."/>
            <person name="Grigoriev I.V."/>
        </authorList>
    </citation>
    <scope>NUCLEOTIDE SEQUENCE [LARGE SCALE GENOMIC DNA]</scope>
    <source>
        <strain evidence="12 13">NRRL 1336</strain>
    </source>
</reference>
<gene>
    <name evidence="12" type="ORF">BCR42DRAFT_407523</name>
</gene>
<evidence type="ECO:0000256" key="10">
    <source>
        <dbReference type="SAM" id="MobiDB-lite"/>
    </source>
</evidence>
<accession>A0A1X2ISC7</accession>
<feature type="region of interest" description="Disordered" evidence="10">
    <location>
        <begin position="34"/>
        <end position="65"/>
    </location>
</feature>
<evidence type="ECO:0000256" key="7">
    <source>
        <dbReference type="ARBA" id="ARBA00023128"/>
    </source>
</evidence>
<dbReference type="Gene3D" id="1.10.287.20">
    <property type="entry name" value="Ubiquinol-cytochrome C reductase hinge domain"/>
    <property type="match status" value="1"/>
</dbReference>
<evidence type="ECO:0000256" key="9">
    <source>
        <dbReference type="ARBA" id="ARBA00023157"/>
    </source>
</evidence>
<evidence type="ECO:0000313" key="12">
    <source>
        <dbReference type="EMBL" id="ORZ21421.1"/>
    </source>
</evidence>
<dbReference type="Pfam" id="PF02320">
    <property type="entry name" value="UCR_hinge"/>
    <property type="match status" value="1"/>
</dbReference>
<comment type="similarity">
    <text evidence="2">Belongs to the UQCRH/QCR6 family.</text>
</comment>
<evidence type="ECO:0000259" key="11">
    <source>
        <dbReference type="Pfam" id="PF02320"/>
    </source>
</evidence>
<feature type="domain" description="Ubiquinol-cytochrome C reductase hinge" evidence="11">
    <location>
        <begin position="62"/>
        <end position="121"/>
    </location>
</feature>
<sequence>MGLSEFISNFIPTVYAEEAETVVAVEEEAASVEAQAEELEAEAVAEAEEAEEEEEEEEEPEDPKEAIMEECAKQCPSLKHHLDECNERVENGSSENCIEEFFHFMHCADECAAPKIFATTK</sequence>
<dbReference type="PANTHER" id="PTHR15336:SF0">
    <property type="entry name" value="CYTOCHROME B-C1 COMPLEX SUBUNIT 6, MITOCHONDRIAL"/>
    <property type="match status" value="1"/>
</dbReference>
<dbReference type="GO" id="GO:0005743">
    <property type="term" value="C:mitochondrial inner membrane"/>
    <property type="evidence" value="ECO:0007669"/>
    <property type="project" value="UniProtKB-SubCell"/>
</dbReference>
<dbReference type="GO" id="GO:0006122">
    <property type="term" value="P:mitochondrial electron transport, ubiquinol to cytochrome c"/>
    <property type="evidence" value="ECO:0007669"/>
    <property type="project" value="InterPro"/>
</dbReference>
<dbReference type="Proteomes" id="UP000193560">
    <property type="component" value="Unassembled WGS sequence"/>
</dbReference>
<evidence type="ECO:0000256" key="6">
    <source>
        <dbReference type="ARBA" id="ARBA00022982"/>
    </source>
</evidence>
<dbReference type="OrthoDB" id="405848at2759"/>
<evidence type="ECO:0000256" key="5">
    <source>
        <dbReference type="ARBA" id="ARBA00022792"/>
    </source>
</evidence>
<evidence type="ECO:0000256" key="2">
    <source>
        <dbReference type="ARBA" id="ARBA00006498"/>
    </source>
</evidence>
<dbReference type="InterPro" id="IPR003422">
    <property type="entry name" value="Cyt_b-c1_6"/>
</dbReference>
<dbReference type="FunFam" id="1.10.287.20:FF:000001">
    <property type="entry name" value="Cytochrome b-c1 complex subunit 6"/>
    <property type="match status" value="1"/>
</dbReference>
<comment type="subcellular location">
    <subcellularLocation>
        <location evidence="1">Mitochondrion inner membrane</location>
        <topology evidence="1">Peripheral membrane protein</topology>
        <orientation evidence="1">Intermembrane side</orientation>
    </subcellularLocation>
</comment>
<keyword evidence="5" id="KW-0999">Mitochondrion inner membrane</keyword>
<keyword evidence="13" id="KW-1185">Reference proteome</keyword>
<keyword evidence="9" id="KW-1015">Disulfide bond</keyword>
<dbReference type="InterPro" id="IPR036811">
    <property type="entry name" value="Ubol_cytC_Rdtase_hinge_dom_sf"/>
</dbReference>
<dbReference type="AlphaFoldDB" id="A0A1X2ISC7"/>
<evidence type="ECO:0000256" key="1">
    <source>
        <dbReference type="ARBA" id="ARBA00004137"/>
    </source>
</evidence>
<organism evidence="12 13">
    <name type="scientific">Absidia repens</name>
    <dbReference type="NCBI Taxonomy" id="90262"/>
    <lineage>
        <taxon>Eukaryota</taxon>
        <taxon>Fungi</taxon>
        <taxon>Fungi incertae sedis</taxon>
        <taxon>Mucoromycota</taxon>
        <taxon>Mucoromycotina</taxon>
        <taxon>Mucoromycetes</taxon>
        <taxon>Mucorales</taxon>
        <taxon>Cunninghamellaceae</taxon>
        <taxon>Absidia</taxon>
    </lineage>
</organism>
<keyword evidence="7" id="KW-0496">Mitochondrion</keyword>